<organism evidence="2 3">
    <name type="scientific">Symbiodinium microadriaticum</name>
    <name type="common">Dinoflagellate</name>
    <name type="synonym">Zooxanthella microadriatica</name>
    <dbReference type="NCBI Taxonomy" id="2951"/>
    <lineage>
        <taxon>Eukaryota</taxon>
        <taxon>Sar</taxon>
        <taxon>Alveolata</taxon>
        <taxon>Dinophyceae</taxon>
        <taxon>Suessiales</taxon>
        <taxon>Symbiodiniaceae</taxon>
        <taxon>Symbiodinium</taxon>
    </lineage>
</organism>
<evidence type="ECO:0000313" key="2">
    <source>
        <dbReference type="EMBL" id="OLP90940.1"/>
    </source>
</evidence>
<dbReference type="EMBL" id="LSRX01000687">
    <property type="protein sequence ID" value="OLP90940.1"/>
    <property type="molecule type" value="Genomic_DNA"/>
</dbReference>
<dbReference type="AlphaFoldDB" id="A0A1Q9D717"/>
<evidence type="ECO:0000256" key="1">
    <source>
        <dbReference type="SAM" id="MobiDB-lite"/>
    </source>
</evidence>
<proteinExistence type="predicted"/>
<accession>A0A1Q9D717</accession>
<protein>
    <submittedName>
        <fullName evidence="2">Uncharacterized protein</fullName>
    </submittedName>
</protein>
<sequence length="265" mass="28984">MDQPTHFPYNTALRARRLDYLITKKLLVDEVRIWDSSGIGPRGRRGGSAGRQNADTTKWGAKQLKTTPGAVEEMQVAPTKQEDRRRAIAAAAGSITEKKKGEKFVERKPNTENRFANWHAVQGDKIGGGIQGVAAIHQALPITLLRETETWQDEGRSHFEGIFAKIDLKKEGDYGVGSRDGEAEGEMQNHTLETLYRDGAAHHDAGVEVGEGYGGGRSGARSFAVPPGPSRLLETFNDALYTGKVPPDMLQGLTVLLPKTILPWS</sequence>
<dbReference type="Proteomes" id="UP000186817">
    <property type="component" value="Unassembled WGS sequence"/>
</dbReference>
<gene>
    <name evidence="2" type="ORF">AK812_SmicGene27421</name>
</gene>
<keyword evidence="3" id="KW-1185">Reference proteome</keyword>
<comment type="caution">
    <text evidence="2">The sequence shown here is derived from an EMBL/GenBank/DDBJ whole genome shotgun (WGS) entry which is preliminary data.</text>
</comment>
<reference evidence="2 3" key="1">
    <citation type="submission" date="2016-02" db="EMBL/GenBank/DDBJ databases">
        <title>Genome analysis of coral dinoflagellate symbionts highlights evolutionary adaptations to a symbiotic lifestyle.</title>
        <authorList>
            <person name="Aranda M."/>
            <person name="Li Y."/>
            <person name="Liew Y.J."/>
            <person name="Baumgarten S."/>
            <person name="Simakov O."/>
            <person name="Wilson M."/>
            <person name="Piel J."/>
            <person name="Ashoor H."/>
            <person name="Bougouffa S."/>
            <person name="Bajic V.B."/>
            <person name="Ryu T."/>
            <person name="Ravasi T."/>
            <person name="Bayer T."/>
            <person name="Micklem G."/>
            <person name="Kim H."/>
            <person name="Bhak J."/>
            <person name="Lajeunesse T.C."/>
            <person name="Voolstra C.R."/>
        </authorList>
    </citation>
    <scope>NUCLEOTIDE SEQUENCE [LARGE SCALE GENOMIC DNA]</scope>
    <source>
        <strain evidence="2 3">CCMP2467</strain>
    </source>
</reference>
<evidence type="ECO:0000313" key="3">
    <source>
        <dbReference type="Proteomes" id="UP000186817"/>
    </source>
</evidence>
<name>A0A1Q9D717_SYMMI</name>
<feature type="region of interest" description="Disordered" evidence="1">
    <location>
        <begin position="37"/>
        <end position="58"/>
    </location>
</feature>